<dbReference type="Proteomes" id="UP000479710">
    <property type="component" value="Unassembled WGS sequence"/>
</dbReference>
<sequence length="62" mass="7156">MKHTIVGPEHELQPRDLQARLQIYRYDATNDGSWRGRMGREPQGPPQSQSPHSKTGAEEDWQ</sequence>
<gene>
    <name evidence="2" type="ORF">E2562_036427</name>
</gene>
<proteinExistence type="predicted"/>
<evidence type="ECO:0000256" key="1">
    <source>
        <dbReference type="SAM" id="MobiDB-lite"/>
    </source>
</evidence>
<reference evidence="2 3" key="1">
    <citation type="submission" date="2019-11" db="EMBL/GenBank/DDBJ databases">
        <title>Whole genome sequence of Oryza granulata.</title>
        <authorList>
            <person name="Li W."/>
        </authorList>
    </citation>
    <scope>NUCLEOTIDE SEQUENCE [LARGE SCALE GENOMIC DNA]</scope>
    <source>
        <strain evidence="3">cv. Menghai</strain>
        <tissue evidence="2">Leaf</tissue>
    </source>
</reference>
<evidence type="ECO:0000313" key="3">
    <source>
        <dbReference type="Proteomes" id="UP000479710"/>
    </source>
</evidence>
<dbReference type="EMBL" id="SPHZ02000012">
    <property type="protein sequence ID" value="KAF0890051.1"/>
    <property type="molecule type" value="Genomic_DNA"/>
</dbReference>
<keyword evidence="3" id="KW-1185">Reference proteome</keyword>
<protein>
    <submittedName>
        <fullName evidence="2">Uncharacterized protein</fullName>
    </submittedName>
</protein>
<comment type="caution">
    <text evidence="2">The sequence shown here is derived from an EMBL/GenBank/DDBJ whole genome shotgun (WGS) entry which is preliminary data.</text>
</comment>
<evidence type="ECO:0000313" key="2">
    <source>
        <dbReference type="EMBL" id="KAF0890051.1"/>
    </source>
</evidence>
<accession>A0A6G1BQK6</accession>
<feature type="region of interest" description="Disordered" evidence="1">
    <location>
        <begin position="30"/>
        <end position="62"/>
    </location>
</feature>
<organism evidence="2 3">
    <name type="scientific">Oryza meyeriana var. granulata</name>
    <dbReference type="NCBI Taxonomy" id="110450"/>
    <lineage>
        <taxon>Eukaryota</taxon>
        <taxon>Viridiplantae</taxon>
        <taxon>Streptophyta</taxon>
        <taxon>Embryophyta</taxon>
        <taxon>Tracheophyta</taxon>
        <taxon>Spermatophyta</taxon>
        <taxon>Magnoliopsida</taxon>
        <taxon>Liliopsida</taxon>
        <taxon>Poales</taxon>
        <taxon>Poaceae</taxon>
        <taxon>BOP clade</taxon>
        <taxon>Oryzoideae</taxon>
        <taxon>Oryzeae</taxon>
        <taxon>Oryzinae</taxon>
        <taxon>Oryza</taxon>
        <taxon>Oryza meyeriana</taxon>
    </lineage>
</organism>
<dbReference type="AlphaFoldDB" id="A0A6G1BQK6"/>
<name>A0A6G1BQK6_9ORYZ</name>